<evidence type="ECO:0008006" key="7">
    <source>
        <dbReference type="Google" id="ProtNLM"/>
    </source>
</evidence>
<feature type="domain" description="Two component regulator three Y" evidence="4">
    <location>
        <begin position="714"/>
        <end position="776"/>
    </location>
</feature>
<dbReference type="PANTHER" id="PTHR43547:SF2">
    <property type="entry name" value="HYBRID SIGNAL TRANSDUCTION HISTIDINE KINASE C"/>
    <property type="match status" value="1"/>
</dbReference>
<dbReference type="Gene3D" id="2.130.10.10">
    <property type="entry name" value="YVTN repeat-like/Quinoprotein amine dehydrogenase"/>
    <property type="match status" value="3"/>
</dbReference>
<dbReference type="AlphaFoldDB" id="A0A7V4UFI5"/>
<dbReference type="InterPro" id="IPR003594">
    <property type="entry name" value="HATPase_dom"/>
</dbReference>
<dbReference type="Gene3D" id="1.20.5.1930">
    <property type="match status" value="1"/>
</dbReference>
<dbReference type="EMBL" id="DRQG01000147">
    <property type="protein sequence ID" value="HGY57157.1"/>
    <property type="molecule type" value="Genomic_DNA"/>
</dbReference>
<dbReference type="GO" id="GO:0046983">
    <property type="term" value="F:protein dimerization activity"/>
    <property type="evidence" value="ECO:0007669"/>
    <property type="project" value="InterPro"/>
</dbReference>
<dbReference type="CDD" id="cd16917">
    <property type="entry name" value="HATPase_UhpB-NarQ-NarX-like"/>
    <property type="match status" value="1"/>
</dbReference>
<evidence type="ECO:0000259" key="3">
    <source>
        <dbReference type="Pfam" id="PF02518"/>
    </source>
</evidence>
<feature type="transmembrane region" description="Helical" evidence="2">
    <location>
        <begin position="7"/>
        <end position="26"/>
    </location>
</feature>
<dbReference type="Gene3D" id="3.30.565.10">
    <property type="entry name" value="Histidine kinase-like ATPase, C-terminal domain"/>
    <property type="match status" value="1"/>
</dbReference>
<dbReference type="Pfam" id="PF02518">
    <property type="entry name" value="HATPase_c"/>
    <property type="match status" value="1"/>
</dbReference>
<dbReference type="Proteomes" id="UP000885779">
    <property type="component" value="Unassembled WGS sequence"/>
</dbReference>
<dbReference type="InterPro" id="IPR011712">
    <property type="entry name" value="Sig_transdc_His_kin_sub3_dim/P"/>
</dbReference>
<evidence type="ECO:0000313" key="6">
    <source>
        <dbReference type="EMBL" id="HGY57157.1"/>
    </source>
</evidence>
<protein>
    <recommendedName>
        <fullName evidence="7">Histidine kinase domain-containing protein</fullName>
    </recommendedName>
</protein>
<dbReference type="Gene3D" id="2.60.40.10">
    <property type="entry name" value="Immunoglobulins"/>
    <property type="match status" value="1"/>
</dbReference>
<dbReference type="SUPFAM" id="SSF55874">
    <property type="entry name" value="ATPase domain of HSP90 chaperone/DNA topoisomerase II/histidine kinase"/>
    <property type="match status" value="1"/>
</dbReference>
<dbReference type="PANTHER" id="PTHR43547">
    <property type="entry name" value="TWO-COMPONENT HISTIDINE KINASE"/>
    <property type="match status" value="1"/>
</dbReference>
<proteinExistence type="predicted"/>
<dbReference type="InterPro" id="IPR015943">
    <property type="entry name" value="WD40/YVTN_repeat-like_dom_sf"/>
</dbReference>
<evidence type="ECO:0000259" key="5">
    <source>
        <dbReference type="Pfam" id="PF07730"/>
    </source>
</evidence>
<reference evidence="6" key="1">
    <citation type="journal article" date="2020" name="mSystems">
        <title>Genome- and Community-Level Interaction Insights into Carbon Utilization and Element Cycling Functions of Hydrothermarchaeota in Hydrothermal Sediment.</title>
        <authorList>
            <person name="Zhou Z."/>
            <person name="Liu Y."/>
            <person name="Xu W."/>
            <person name="Pan J."/>
            <person name="Luo Z.H."/>
            <person name="Li M."/>
        </authorList>
    </citation>
    <scope>NUCLEOTIDE SEQUENCE [LARGE SCALE GENOMIC DNA]</scope>
    <source>
        <strain evidence="6">HyVt-577</strain>
    </source>
</reference>
<gene>
    <name evidence="6" type="ORF">ENK44_15725</name>
</gene>
<dbReference type="Pfam" id="PF07494">
    <property type="entry name" value="Reg_prop"/>
    <property type="match status" value="7"/>
</dbReference>
<keyword evidence="1" id="KW-0597">Phosphoprotein</keyword>
<feature type="domain" description="Histidine kinase/HSP90-like ATPase" evidence="3">
    <location>
        <begin position="936"/>
        <end position="1023"/>
    </location>
</feature>
<dbReference type="InterPro" id="IPR036890">
    <property type="entry name" value="HATPase_C_sf"/>
</dbReference>
<dbReference type="GO" id="GO:0016020">
    <property type="term" value="C:membrane"/>
    <property type="evidence" value="ECO:0007669"/>
    <property type="project" value="InterPro"/>
</dbReference>
<name>A0A7V4UFI5_CALAY</name>
<feature type="domain" description="Signal transduction histidine kinase subgroup 3 dimerisation and phosphoacceptor" evidence="5">
    <location>
        <begin position="824"/>
        <end position="889"/>
    </location>
</feature>
<evidence type="ECO:0000259" key="4">
    <source>
        <dbReference type="Pfam" id="PF07495"/>
    </source>
</evidence>
<evidence type="ECO:0000256" key="1">
    <source>
        <dbReference type="ARBA" id="ARBA00022553"/>
    </source>
</evidence>
<dbReference type="Pfam" id="PF07730">
    <property type="entry name" value="HisKA_3"/>
    <property type="match status" value="1"/>
</dbReference>
<dbReference type="GO" id="GO:0000155">
    <property type="term" value="F:phosphorelay sensor kinase activity"/>
    <property type="evidence" value="ECO:0007669"/>
    <property type="project" value="InterPro"/>
</dbReference>
<dbReference type="InterPro" id="IPR013783">
    <property type="entry name" value="Ig-like_fold"/>
</dbReference>
<keyword evidence="2" id="KW-1133">Transmembrane helix</keyword>
<organism evidence="6">
    <name type="scientific">Caldithrix abyssi</name>
    <dbReference type="NCBI Taxonomy" id="187145"/>
    <lineage>
        <taxon>Bacteria</taxon>
        <taxon>Pseudomonadati</taxon>
        <taxon>Calditrichota</taxon>
        <taxon>Calditrichia</taxon>
        <taxon>Calditrichales</taxon>
        <taxon>Calditrichaceae</taxon>
        <taxon>Caldithrix</taxon>
    </lineage>
</organism>
<comment type="caution">
    <text evidence="6">The sequence shown here is derived from an EMBL/GenBank/DDBJ whole genome shotgun (WGS) entry which is preliminary data.</text>
</comment>
<dbReference type="InterPro" id="IPR011110">
    <property type="entry name" value="Reg_prop"/>
</dbReference>
<evidence type="ECO:0000256" key="2">
    <source>
        <dbReference type="SAM" id="Phobius"/>
    </source>
</evidence>
<dbReference type="InterPro" id="IPR011123">
    <property type="entry name" value="Y_Y_Y"/>
</dbReference>
<dbReference type="Pfam" id="PF07495">
    <property type="entry name" value="Y_Y_Y"/>
    <property type="match status" value="1"/>
</dbReference>
<keyword evidence="2" id="KW-0472">Membrane</keyword>
<keyword evidence="2" id="KW-0812">Transmembrane</keyword>
<sequence>MHISIRSTYLFVYYFVMAGFIFAQPYKFERLSVDQGLAQNSVLSIYQDSRGFLWFCTMGGLTRYDGYSCRNIMASDSEGYLTDNLVHCIYETDSCFYIGTSRLTNCINKYNGQQSLLNMLGIGSIAADARGRLWFGSQALGLYMKDPRSKDIKHFKFNPKDSTSLNNNHILALFIDRHQVLWIGTRAGGLCRLNLADSLYRFSTLQHDPKNPASLSHNYVSAICADSAGRLWIATKGGGLNRLNSDGTFTHFFNTPNHPLKDISSLLFDKDKNALWIGTRRNGLFCYYLSDRQKPRLLNFQYNPDDPYSISNNSIHALYKDRSGIIWIGTYGGGVNKLIAKKRKIKTHLFQRKSKDTADLNSAWSFYEDRSGNIWVGTNTGLGRIGRDGVKRFFSLKDQIPNIASFQIRDITSDTSGKLWMAILPAGLGRFDPQNGKLKMYQPAQIPADSLFFYTIYRDNTGRIWIGTNQSGLIAFNPATEEFFYYNLSTVRPVQIPQKIWVTCVQGDPRGFLWVGTWGHGLYQIHVEKGIIRHYKHNKNRPGSLNNDVILSIAPGRDAVWCGTYGFGLDKLDRNTGQFIHYTTKNGLPDNVIYSIVKDDLGKIWLTTNKGLSCFSPEKETFVNYDARDGLLCNEFNMGAGFKTSDGRLFFGEPNGTISVLPSNIINSYPPQVVLTEFKKFGKPEPLSPFRKIEKIKISYSDYMITFGFAALHFKNSLKNRYTFTLEGFDKGWIDNSYRREATYTNLDPGEYVFRVKAANSDGVWNEKGASVQLIITPPFWRTWWFYSANLFLILALAYLLHRIHLARALQIERIKNMERERLRRQMAADFHDELGHRVTKISLLSKLLTTHLHKNEKNKIQECLNHIGKHTDSLFAEMREFVWELDPEKDTLYDLMAQLKGFSDTLFENTEIAFQIIGLDNRTEKISLPMNWRQNLLRIFKEGMHNILKHAKNCSSVLLEIQLSDHVLKLVLSDDGEGFDPAKVKNGNGLKNMKERAKTINGTLEIESRIKTGTRLIFKTKLP</sequence>
<dbReference type="SUPFAM" id="SSF63829">
    <property type="entry name" value="Calcium-dependent phosphotriesterase"/>
    <property type="match status" value="2"/>
</dbReference>
<accession>A0A7V4UFI5</accession>
<feature type="transmembrane region" description="Helical" evidence="2">
    <location>
        <begin position="784"/>
        <end position="801"/>
    </location>
</feature>